<gene>
    <name evidence="2" type="ORF">PG991_000656</name>
</gene>
<keyword evidence="1" id="KW-0472">Membrane</keyword>
<reference evidence="2 3" key="1">
    <citation type="submission" date="2023-01" db="EMBL/GenBank/DDBJ databases">
        <title>Analysis of 21 Apiospora genomes using comparative genomics revels a genus with tremendous synthesis potential of carbohydrate active enzymes and secondary metabolites.</title>
        <authorList>
            <person name="Sorensen T."/>
        </authorList>
    </citation>
    <scope>NUCLEOTIDE SEQUENCE [LARGE SCALE GENOMIC DNA]</scope>
    <source>
        <strain evidence="2 3">CBS 20057</strain>
    </source>
</reference>
<evidence type="ECO:0000313" key="3">
    <source>
        <dbReference type="Proteomes" id="UP001396898"/>
    </source>
</evidence>
<keyword evidence="3" id="KW-1185">Reference proteome</keyword>
<accession>A0ABR1SUE5</accession>
<keyword evidence="1" id="KW-1133">Transmembrane helix</keyword>
<evidence type="ECO:0000313" key="2">
    <source>
        <dbReference type="EMBL" id="KAK8037310.1"/>
    </source>
</evidence>
<name>A0ABR1SUE5_9PEZI</name>
<evidence type="ECO:0008006" key="4">
    <source>
        <dbReference type="Google" id="ProtNLM"/>
    </source>
</evidence>
<comment type="caution">
    <text evidence="2">The sequence shown here is derived from an EMBL/GenBank/DDBJ whole genome shotgun (WGS) entry which is preliminary data.</text>
</comment>
<dbReference type="Proteomes" id="UP001396898">
    <property type="component" value="Unassembled WGS sequence"/>
</dbReference>
<evidence type="ECO:0000256" key="1">
    <source>
        <dbReference type="SAM" id="Phobius"/>
    </source>
</evidence>
<feature type="transmembrane region" description="Helical" evidence="1">
    <location>
        <begin position="175"/>
        <end position="194"/>
    </location>
</feature>
<feature type="transmembrane region" description="Helical" evidence="1">
    <location>
        <begin position="137"/>
        <end position="155"/>
    </location>
</feature>
<sequence length="209" mass="24112">MRVCANDESNCDSPDELPKGISRELRASYEMARTVFKRTSTYNSLRYRRGSALMATDGISDFESRQLDDEQWVIESEALFRTSLARLQFNARDYVTGDRPRGQYEDAYNNTTPDWARRGNCTPYTFPLPSQYTNIRAVDFCFLLIPIALYAGSLKVGYPKEDLKFAGSWIVFDSIFYYIFFAVYQLGLALGELWQVTKEKVLKLVGRNF</sequence>
<organism evidence="2 3">
    <name type="scientific">Apiospora marii</name>
    <dbReference type="NCBI Taxonomy" id="335849"/>
    <lineage>
        <taxon>Eukaryota</taxon>
        <taxon>Fungi</taxon>
        <taxon>Dikarya</taxon>
        <taxon>Ascomycota</taxon>
        <taxon>Pezizomycotina</taxon>
        <taxon>Sordariomycetes</taxon>
        <taxon>Xylariomycetidae</taxon>
        <taxon>Amphisphaeriales</taxon>
        <taxon>Apiosporaceae</taxon>
        <taxon>Apiospora</taxon>
    </lineage>
</organism>
<dbReference type="EMBL" id="JAQQWI010000002">
    <property type="protein sequence ID" value="KAK8037310.1"/>
    <property type="molecule type" value="Genomic_DNA"/>
</dbReference>
<keyword evidence="1" id="KW-0812">Transmembrane</keyword>
<proteinExistence type="predicted"/>
<protein>
    <recommendedName>
        <fullName evidence="4">Ion transport domain-containing protein</fullName>
    </recommendedName>
</protein>